<keyword evidence="2" id="KW-1185">Reference proteome</keyword>
<evidence type="ECO:0000313" key="1">
    <source>
        <dbReference type="EMBL" id="CVK16685.1"/>
    </source>
</evidence>
<dbReference type="EMBL" id="FCOR01000009">
    <property type="protein sequence ID" value="CVK16685.1"/>
    <property type="molecule type" value="Genomic_DNA"/>
</dbReference>
<gene>
    <name evidence="1" type="ORF">Ga0061079_10975</name>
</gene>
<dbReference type="OrthoDB" id="1452557at2"/>
<organism evidence="1 2">
    <name type="scientific">Apibacter mensalis</name>
    <dbReference type="NCBI Taxonomy" id="1586267"/>
    <lineage>
        <taxon>Bacteria</taxon>
        <taxon>Pseudomonadati</taxon>
        <taxon>Bacteroidota</taxon>
        <taxon>Flavobacteriia</taxon>
        <taxon>Flavobacteriales</taxon>
        <taxon>Weeksellaceae</taxon>
        <taxon>Apibacter</taxon>
    </lineage>
</organism>
<name>A0A0X3ARJ6_9FLAO</name>
<protein>
    <submittedName>
        <fullName evidence="1">Uncharacterized protein</fullName>
    </submittedName>
</protein>
<dbReference type="AlphaFoldDB" id="A0A0X3ARJ6"/>
<sequence>MIQKEFIENIIEIFRQNDKFEYVDFKIDINQNTIKIIYLIEPKYFILCKDENYFIEKIDNEKYNISGEVVPGRFSMHENFVLDKINDVYIRIEKWLDVIWNEISLTSPLSLLAEEQEQIDKICEKFDEYDDYFNTEEIIIIKQKLKLLRKNLEEEIISIVDDYELSRLEIEKMHKNFDTLEQILPSLKKKGWVRSLTGRVFHNTKRLLELRQKLILNTFNQHKEE</sequence>
<evidence type="ECO:0000313" key="2">
    <source>
        <dbReference type="Proteomes" id="UP000182761"/>
    </source>
</evidence>
<accession>A0A0X3ARJ6</accession>
<dbReference type="Proteomes" id="UP000182761">
    <property type="component" value="Unassembled WGS sequence"/>
</dbReference>
<dbReference type="RefSeq" id="WP_055425872.1">
    <property type="nucleotide sequence ID" value="NZ_FCOR01000009.1"/>
</dbReference>
<reference evidence="1 2" key="1">
    <citation type="submission" date="2016-01" db="EMBL/GenBank/DDBJ databases">
        <authorList>
            <person name="McClelland M."/>
            <person name="Jain A."/>
            <person name="Saraogi P."/>
            <person name="Mendelson R."/>
            <person name="Westerman R."/>
            <person name="SanMiguel P."/>
            <person name="Csonka L."/>
        </authorList>
    </citation>
    <scope>NUCLEOTIDE SEQUENCE [LARGE SCALE GENOMIC DNA]</scope>
    <source>
        <strain evidence="1 2">R-53146</strain>
    </source>
</reference>
<proteinExistence type="predicted"/>